<dbReference type="EMBL" id="ML180175">
    <property type="protein sequence ID" value="THU78541.1"/>
    <property type="molecule type" value="Genomic_DNA"/>
</dbReference>
<feature type="non-terminal residue" evidence="1">
    <location>
        <position position="1"/>
    </location>
</feature>
<evidence type="ECO:0000313" key="2">
    <source>
        <dbReference type="Proteomes" id="UP000297245"/>
    </source>
</evidence>
<gene>
    <name evidence="1" type="ORF">K435DRAFT_786210</name>
</gene>
<accession>A0A4S8KSC4</accession>
<protein>
    <submittedName>
        <fullName evidence="1">Uncharacterized protein</fullName>
    </submittedName>
</protein>
<name>A0A4S8KSC4_DENBC</name>
<reference evidence="1 2" key="1">
    <citation type="journal article" date="2019" name="Nat. Ecol. Evol.">
        <title>Megaphylogeny resolves global patterns of mushroom evolution.</title>
        <authorList>
            <person name="Varga T."/>
            <person name="Krizsan K."/>
            <person name="Foldi C."/>
            <person name="Dima B."/>
            <person name="Sanchez-Garcia M."/>
            <person name="Sanchez-Ramirez S."/>
            <person name="Szollosi G.J."/>
            <person name="Szarkandi J.G."/>
            <person name="Papp V."/>
            <person name="Albert L."/>
            <person name="Andreopoulos W."/>
            <person name="Angelini C."/>
            <person name="Antonin V."/>
            <person name="Barry K.W."/>
            <person name="Bougher N.L."/>
            <person name="Buchanan P."/>
            <person name="Buyck B."/>
            <person name="Bense V."/>
            <person name="Catcheside P."/>
            <person name="Chovatia M."/>
            <person name="Cooper J."/>
            <person name="Damon W."/>
            <person name="Desjardin D."/>
            <person name="Finy P."/>
            <person name="Geml J."/>
            <person name="Haridas S."/>
            <person name="Hughes K."/>
            <person name="Justo A."/>
            <person name="Karasinski D."/>
            <person name="Kautmanova I."/>
            <person name="Kiss B."/>
            <person name="Kocsube S."/>
            <person name="Kotiranta H."/>
            <person name="LaButti K.M."/>
            <person name="Lechner B.E."/>
            <person name="Liimatainen K."/>
            <person name="Lipzen A."/>
            <person name="Lukacs Z."/>
            <person name="Mihaltcheva S."/>
            <person name="Morgado L.N."/>
            <person name="Niskanen T."/>
            <person name="Noordeloos M.E."/>
            <person name="Ohm R.A."/>
            <person name="Ortiz-Santana B."/>
            <person name="Ovrebo C."/>
            <person name="Racz N."/>
            <person name="Riley R."/>
            <person name="Savchenko A."/>
            <person name="Shiryaev A."/>
            <person name="Soop K."/>
            <person name="Spirin V."/>
            <person name="Szebenyi C."/>
            <person name="Tomsovsky M."/>
            <person name="Tulloss R.E."/>
            <person name="Uehling J."/>
            <person name="Grigoriev I.V."/>
            <person name="Vagvolgyi C."/>
            <person name="Papp T."/>
            <person name="Martin F.M."/>
            <person name="Miettinen O."/>
            <person name="Hibbett D.S."/>
            <person name="Nagy L.G."/>
        </authorList>
    </citation>
    <scope>NUCLEOTIDE SEQUENCE [LARGE SCALE GENOMIC DNA]</scope>
    <source>
        <strain evidence="1 2">CBS 962.96</strain>
    </source>
</reference>
<dbReference type="AlphaFoldDB" id="A0A4S8KSC4"/>
<sequence>VIPFEITLRHQIAPRLNICPGELSNNPLWILFASFLDEFADDVILEPGFMVLDKFDVFQVVRQLLERSPRVNLLHGVLECTIWL</sequence>
<keyword evidence="2" id="KW-1185">Reference proteome</keyword>
<feature type="non-terminal residue" evidence="1">
    <location>
        <position position="84"/>
    </location>
</feature>
<evidence type="ECO:0000313" key="1">
    <source>
        <dbReference type="EMBL" id="THU78541.1"/>
    </source>
</evidence>
<proteinExistence type="predicted"/>
<organism evidence="1 2">
    <name type="scientific">Dendrothele bispora (strain CBS 962.96)</name>
    <dbReference type="NCBI Taxonomy" id="1314807"/>
    <lineage>
        <taxon>Eukaryota</taxon>
        <taxon>Fungi</taxon>
        <taxon>Dikarya</taxon>
        <taxon>Basidiomycota</taxon>
        <taxon>Agaricomycotina</taxon>
        <taxon>Agaricomycetes</taxon>
        <taxon>Agaricomycetidae</taxon>
        <taxon>Agaricales</taxon>
        <taxon>Agaricales incertae sedis</taxon>
        <taxon>Dendrothele</taxon>
    </lineage>
</organism>
<dbReference type="Proteomes" id="UP000297245">
    <property type="component" value="Unassembled WGS sequence"/>
</dbReference>